<dbReference type="UniPathway" id="UPA00056">
    <property type="reaction ID" value="UER00093"/>
</dbReference>
<organism evidence="8 9">
    <name type="scientific">Bhargavaea cecembensis</name>
    <dbReference type="NCBI Taxonomy" id="394098"/>
    <lineage>
        <taxon>Bacteria</taxon>
        <taxon>Bacillati</taxon>
        <taxon>Bacillota</taxon>
        <taxon>Bacilli</taxon>
        <taxon>Bacillales</taxon>
        <taxon>Caryophanaceae</taxon>
        <taxon>Bhargavaea</taxon>
    </lineage>
</organism>
<evidence type="ECO:0000256" key="3">
    <source>
        <dbReference type="ARBA" id="ARBA00009789"/>
    </source>
</evidence>
<dbReference type="HAMAP" id="MF_00108">
    <property type="entry name" value="IspD"/>
    <property type="match status" value="1"/>
</dbReference>
<comment type="pathway">
    <text evidence="2 7">Isoprenoid biosynthesis; isopentenyl diphosphate biosynthesis via DXP pathway; isopentenyl diphosphate from 1-deoxy-D-xylulose 5-phosphate: step 2/6.</text>
</comment>
<dbReference type="AlphaFoldDB" id="A0A163EWW7"/>
<comment type="similarity">
    <text evidence="3 7">Belongs to the IspD/TarI cytidylyltransferase family. IspD subfamily.</text>
</comment>
<evidence type="ECO:0000256" key="7">
    <source>
        <dbReference type="HAMAP-Rule" id="MF_00108"/>
    </source>
</evidence>
<dbReference type="InterPro" id="IPR050088">
    <property type="entry name" value="IspD/TarI_cytidylyltransf_bact"/>
</dbReference>
<dbReference type="GO" id="GO:0050518">
    <property type="term" value="F:2-C-methyl-D-erythritol 4-phosphate cytidylyltransferase activity"/>
    <property type="evidence" value="ECO:0007669"/>
    <property type="project" value="UniProtKB-UniRule"/>
</dbReference>
<evidence type="ECO:0000256" key="2">
    <source>
        <dbReference type="ARBA" id="ARBA00004787"/>
    </source>
</evidence>
<dbReference type="Proteomes" id="UP000076490">
    <property type="component" value="Unassembled WGS sequence"/>
</dbReference>
<dbReference type="SUPFAM" id="SSF53448">
    <property type="entry name" value="Nucleotide-diphospho-sugar transferases"/>
    <property type="match status" value="1"/>
</dbReference>
<dbReference type="PROSITE" id="PS01295">
    <property type="entry name" value="ISPD"/>
    <property type="match status" value="1"/>
</dbReference>
<evidence type="ECO:0000256" key="1">
    <source>
        <dbReference type="ARBA" id="ARBA00001282"/>
    </source>
</evidence>
<protein>
    <recommendedName>
        <fullName evidence="7">2-C-methyl-D-erythritol 4-phosphate cytidylyltransferase</fullName>
        <ecNumber evidence="7">2.7.7.60</ecNumber>
    </recommendedName>
    <alternativeName>
        <fullName evidence="7">4-diphosphocytidyl-2C-methyl-D-erythritol synthase</fullName>
    </alternativeName>
    <alternativeName>
        <fullName evidence="7">MEP cytidylyltransferase</fullName>
        <shortName evidence="7">MCT</shortName>
    </alternativeName>
</protein>
<dbReference type="GO" id="GO:0019288">
    <property type="term" value="P:isopentenyl diphosphate biosynthetic process, methylerythritol 4-phosphate pathway"/>
    <property type="evidence" value="ECO:0007669"/>
    <property type="project" value="UniProtKB-UniRule"/>
</dbReference>
<keyword evidence="4 7" id="KW-0808">Transferase</keyword>
<gene>
    <name evidence="7" type="primary">ispD</name>
    <name evidence="8" type="ORF">AV656_12520</name>
</gene>
<dbReference type="Gene3D" id="3.90.550.10">
    <property type="entry name" value="Spore Coat Polysaccharide Biosynthesis Protein SpsA, Chain A"/>
    <property type="match status" value="1"/>
</dbReference>
<evidence type="ECO:0000313" key="8">
    <source>
        <dbReference type="EMBL" id="KZE37387.1"/>
    </source>
</evidence>
<dbReference type="EC" id="2.7.7.60" evidence="7"/>
<dbReference type="InterPro" id="IPR018294">
    <property type="entry name" value="ISPD_synthase_CS"/>
</dbReference>
<dbReference type="InterPro" id="IPR001228">
    <property type="entry name" value="IspD"/>
</dbReference>
<evidence type="ECO:0000256" key="5">
    <source>
        <dbReference type="ARBA" id="ARBA00022695"/>
    </source>
</evidence>
<evidence type="ECO:0000256" key="4">
    <source>
        <dbReference type="ARBA" id="ARBA00022679"/>
    </source>
</evidence>
<accession>A0A163EWW7</accession>
<dbReference type="InterPro" id="IPR029044">
    <property type="entry name" value="Nucleotide-diphossugar_trans"/>
</dbReference>
<feature type="site" description="Transition state stabilizer" evidence="7">
    <location>
        <position position="22"/>
    </location>
</feature>
<dbReference type="Pfam" id="PF01128">
    <property type="entry name" value="IspD"/>
    <property type="match status" value="1"/>
</dbReference>
<dbReference type="InterPro" id="IPR034683">
    <property type="entry name" value="IspD/TarI"/>
</dbReference>
<dbReference type="CDD" id="cd02516">
    <property type="entry name" value="CDP-ME_synthetase"/>
    <property type="match status" value="1"/>
</dbReference>
<dbReference type="PANTHER" id="PTHR32125">
    <property type="entry name" value="2-C-METHYL-D-ERYTHRITOL 4-PHOSPHATE CYTIDYLYLTRANSFERASE, CHLOROPLASTIC"/>
    <property type="match status" value="1"/>
</dbReference>
<name>A0A163EWW7_9BACL</name>
<dbReference type="FunFam" id="3.90.550.10:FF:000003">
    <property type="entry name" value="2-C-methyl-D-erythritol 4-phosphate cytidylyltransferase"/>
    <property type="match status" value="1"/>
</dbReference>
<feature type="site" description="Positions MEP for the nucleophilic attack" evidence="7">
    <location>
        <position position="213"/>
    </location>
</feature>
<dbReference type="EMBL" id="LQNT01000011">
    <property type="protein sequence ID" value="KZE37387.1"/>
    <property type="molecule type" value="Genomic_DNA"/>
</dbReference>
<dbReference type="PANTHER" id="PTHR32125:SF4">
    <property type="entry name" value="2-C-METHYL-D-ERYTHRITOL 4-PHOSPHATE CYTIDYLYLTRANSFERASE, CHLOROPLASTIC"/>
    <property type="match status" value="1"/>
</dbReference>
<keyword evidence="5 7" id="KW-0548">Nucleotidyltransferase</keyword>
<dbReference type="OrthoDB" id="9806837at2"/>
<dbReference type="NCBIfam" id="TIGR00453">
    <property type="entry name" value="ispD"/>
    <property type="match status" value="1"/>
</dbReference>
<keyword evidence="6 7" id="KW-0414">Isoprene biosynthesis</keyword>
<reference evidence="8 9" key="1">
    <citation type="submission" date="2016-01" db="EMBL/GenBank/DDBJ databases">
        <title>Whole genome sequencing of Bhargavaea cecembensis T14.</title>
        <authorList>
            <person name="Hong K.W."/>
        </authorList>
    </citation>
    <scope>NUCLEOTIDE SEQUENCE [LARGE SCALE GENOMIC DNA]</scope>
    <source>
        <strain evidence="8 9">T14</strain>
    </source>
</reference>
<feature type="site" description="Transition state stabilizer" evidence="7">
    <location>
        <position position="15"/>
    </location>
</feature>
<evidence type="ECO:0000256" key="6">
    <source>
        <dbReference type="ARBA" id="ARBA00023229"/>
    </source>
</evidence>
<dbReference type="RefSeq" id="WP_063182577.1">
    <property type="nucleotide sequence ID" value="NZ_LQNT01000011.1"/>
</dbReference>
<proteinExistence type="inferred from homology"/>
<sequence length="234" mass="25325">MEYTVMLPAAGSGRRMGAGENKLFLPLAGKPILVRTLSVFQQDPDCAGIILAVRPDERERIREMLASHGITKVTAMPDGGGERQDSVRSCIRAFMDAGGADDAVVMVHDAARPFLSRRVIRELAETVREHGAAIAAVPSKDTVKQVADGIVESTPDRSTVWLVQTPQAFRAGLLAEAEEKALAEGFLGTDESMLVERLGHPVRVVESTYDNLKMTTKVDLAIGEALLGQQEEME</sequence>
<comment type="function">
    <text evidence="7">Catalyzes the formation of 4-diphosphocytidyl-2-C-methyl-D-erythritol from CTP and 2-C-methyl-D-erythritol 4-phosphate (MEP).</text>
</comment>
<evidence type="ECO:0000313" key="9">
    <source>
        <dbReference type="Proteomes" id="UP000076490"/>
    </source>
</evidence>
<comment type="caution">
    <text evidence="8">The sequence shown here is derived from an EMBL/GenBank/DDBJ whole genome shotgun (WGS) entry which is preliminary data.</text>
</comment>
<feature type="site" description="Positions MEP for the nucleophilic attack" evidence="7">
    <location>
        <position position="157"/>
    </location>
</feature>
<comment type="catalytic activity">
    <reaction evidence="1 7">
        <text>2-C-methyl-D-erythritol 4-phosphate + CTP + H(+) = 4-CDP-2-C-methyl-D-erythritol + diphosphate</text>
        <dbReference type="Rhea" id="RHEA:13429"/>
        <dbReference type="ChEBI" id="CHEBI:15378"/>
        <dbReference type="ChEBI" id="CHEBI:33019"/>
        <dbReference type="ChEBI" id="CHEBI:37563"/>
        <dbReference type="ChEBI" id="CHEBI:57823"/>
        <dbReference type="ChEBI" id="CHEBI:58262"/>
        <dbReference type="EC" id="2.7.7.60"/>
    </reaction>
</comment>